<accession>A0A1M7UBY2</accession>
<evidence type="ECO:0000313" key="1">
    <source>
        <dbReference type="EMBL" id="SHN80428.1"/>
    </source>
</evidence>
<keyword evidence="2" id="KW-1185">Reference proteome</keyword>
<protein>
    <submittedName>
        <fullName evidence="1">Uncharacterized protein</fullName>
    </submittedName>
</protein>
<evidence type="ECO:0000313" key="2">
    <source>
        <dbReference type="Proteomes" id="UP000184096"/>
    </source>
</evidence>
<dbReference type="Proteomes" id="UP000184096">
    <property type="component" value="Chromosome I"/>
</dbReference>
<name>A0A1M7UBY2_9BRAD</name>
<sequence length="55" mass="5852">MLSEKFFLFLEALIKGRDEPLPTYADGAPRVTSSAPHVPVMLPLRGVAGGPSASR</sequence>
<proteinExistence type="predicted"/>
<reference evidence="2" key="1">
    <citation type="submission" date="2016-11" db="EMBL/GenBank/DDBJ databases">
        <authorList>
            <person name="Varghese N."/>
            <person name="Submissions S."/>
        </authorList>
    </citation>
    <scope>NUCLEOTIDE SEQUENCE [LARGE SCALE GENOMIC DNA]</scope>
    <source>
        <strain evidence="2">GAS401</strain>
    </source>
</reference>
<dbReference type="EMBL" id="LT670849">
    <property type="protein sequence ID" value="SHN80428.1"/>
    <property type="molecule type" value="Genomic_DNA"/>
</dbReference>
<gene>
    <name evidence="1" type="ORF">SAMN05444170_4315</name>
</gene>
<dbReference type="AlphaFoldDB" id="A0A1M7UBY2"/>
<organism evidence="1 2">
    <name type="scientific">Bradyrhizobium erythrophlei</name>
    <dbReference type="NCBI Taxonomy" id="1437360"/>
    <lineage>
        <taxon>Bacteria</taxon>
        <taxon>Pseudomonadati</taxon>
        <taxon>Pseudomonadota</taxon>
        <taxon>Alphaproteobacteria</taxon>
        <taxon>Hyphomicrobiales</taxon>
        <taxon>Nitrobacteraceae</taxon>
        <taxon>Bradyrhizobium</taxon>
    </lineage>
</organism>